<comment type="caution">
    <text evidence="1">The sequence shown here is derived from an EMBL/GenBank/DDBJ whole genome shotgun (WGS) entry which is preliminary data.</text>
</comment>
<organism evidence="1 2">
    <name type="scientific">Alteraurantiacibacter buctensis</name>
    <dbReference type="NCBI Taxonomy" id="1503981"/>
    <lineage>
        <taxon>Bacteria</taxon>
        <taxon>Pseudomonadati</taxon>
        <taxon>Pseudomonadota</taxon>
        <taxon>Alphaproteobacteria</taxon>
        <taxon>Sphingomonadales</taxon>
        <taxon>Erythrobacteraceae</taxon>
        <taxon>Alteraurantiacibacter</taxon>
    </lineage>
</organism>
<sequence>MQRHHLLPRQLVAQPWFARIIDQVGTDRLGLDDFRANGLLLPALEQAAQVLGLPLHRGPHRHYNSVVMERAGQIEAGWSACHGRDPDRARSELVMRLRLLQRALRRSLLQPARTLARLNRHDPAWHTVDFSDLDAMADALWHASGDDSGLE</sequence>
<dbReference type="AlphaFoldDB" id="A0A844YXJ4"/>
<gene>
    <name evidence="1" type="ORF">GRI99_08510</name>
</gene>
<dbReference type="Proteomes" id="UP000466966">
    <property type="component" value="Unassembled WGS sequence"/>
</dbReference>
<dbReference type="EMBL" id="WTYV01000002">
    <property type="protein sequence ID" value="MXO71680.1"/>
    <property type="molecule type" value="Genomic_DNA"/>
</dbReference>
<evidence type="ECO:0000313" key="2">
    <source>
        <dbReference type="Proteomes" id="UP000466966"/>
    </source>
</evidence>
<dbReference type="InterPro" id="IPR032871">
    <property type="entry name" value="AHH_dom_containing"/>
</dbReference>
<name>A0A844YXJ4_9SPHN</name>
<accession>A0A844YXJ4</accession>
<dbReference type="Pfam" id="PF14412">
    <property type="entry name" value="AHH"/>
    <property type="match status" value="1"/>
</dbReference>
<evidence type="ECO:0000313" key="1">
    <source>
        <dbReference type="EMBL" id="MXO71680.1"/>
    </source>
</evidence>
<protein>
    <recommendedName>
        <fullName evidence="3">A nuclease family of the HNH/ENDO VII superfamily with conserved AHH</fullName>
    </recommendedName>
</protein>
<keyword evidence="2" id="KW-1185">Reference proteome</keyword>
<evidence type="ECO:0008006" key="3">
    <source>
        <dbReference type="Google" id="ProtNLM"/>
    </source>
</evidence>
<proteinExistence type="predicted"/>
<reference evidence="1 2" key="1">
    <citation type="submission" date="2019-12" db="EMBL/GenBank/DDBJ databases">
        <title>Genomic-based taxomic classification of the family Erythrobacteraceae.</title>
        <authorList>
            <person name="Xu L."/>
        </authorList>
    </citation>
    <scope>NUCLEOTIDE SEQUENCE [LARGE SCALE GENOMIC DNA]</scope>
    <source>
        <strain evidence="1 2">M0322</strain>
    </source>
</reference>
<dbReference type="OrthoDB" id="7432612at2"/>